<sequence length="544" mass="62548">MGYTSRIDALRSSHRPYLDSWNGEQIYKKFLAYRDSLSLRHAKPEEILRPDPAFKDLPGQVFNAGMDATSNVKEPLTTPLQPNHDYLLYPPRMLPLCVDRSQLTSLDEYKALNLPVLIQNIPQVEGWDASKDDRWSLGKLSDEFPKAKLKCGEDDDGEVLRVSLKDFNRYVNSNLDDSPLYIFDSRILEQNSTIRSGYKRPEYFANDLWANLREKKRPPYKWFLLAPERSGTTIHTDPLETSAWNTVITGKKRWVLFPPSVKKELVKAKQLFENHQDDEAANYFMTVLSKIKSLHPDVPCYEFTQNPNETLYVPSGWWHGVLNLEAGVGVTMNFCDEFNFDKVWREAREGRPKSCWRWLEGMVNNDVEIRGEGVADRVERLNKEDGWSREAYLKGREEKKERKRRRKEEKKKRKEEKRGRRRGEGGSGVEDMSVKEESEEMETTTTTAKEGKKDGEVSLGSSEMELTATTTTSLPPPPPKIKVTPPGSSSSRTSSNDDDVSSDDDSSDDSDCSGTDKSLRKRKKSRDKDSEKWQSKKRREPVVE</sequence>
<feature type="compositionally biased region" description="Acidic residues" evidence="12">
    <location>
        <begin position="496"/>
        <end position="511"/>
    </location>
</feature>
<keyword evidence="6" id="KW-0560">Oxidoreductase</keyword>
<organism evidence="14 15">
    <name type="scientific">Triparma laevis f. longispina</name>
    <dbReference type="NCBI Taxonomy" id="1714387"/>
    <lineage>
        <taxon>Eukaryota</taxon>
        <taxon>Sar</taxon>
        <taxon>Stramenopiles</taxon>
        <taxon>Ochrophyta</taxon>
        <taxon>Bolidophyceae</taxon>
        <taxon>Parmales</taxon>
        <taxon>Triparmaceae</taxon>
        <taxon>Triparma</taxon>
    </lineage>
</organism>
<evidence type="ECO:0000256" key="9">
    <source>
        <dbReference type="ARBA" id="ARBA00023163"/>
    </source>
</evidence>
<evidence type="ECO:0000256" key="1">
    <source>
        <dbReference type="ARBA" id="ARBA00001954"/>
    </source>
</evidence>
<keyword evidence="8" id="KW-0805">Transcription regulation</keyword>
<evidence type="ECO:0000256" key="12">
    <source>
        <dbReference type="SAM" id="MobiDB-lite"/>
    </source>
</evidence>
<dbReference type="InterPro" id="IPR003347">
    <property type="entry name" value="JmjC_dom"/>
</dbReference>
<feature type="compositionally biased region" description="Low complexity" evidence="12">
    <location>
        <begin position="481"/>
        <end position="494"/>
    </location>
</feature>
<dbReference type="SUPFAM" id="SSF51197">
    <property type="entry name" value="Clavaminate synthase-like"/>
    <property type="match status" value="1"/>
</dbReference>
<evidence type="ECO:0000256" key="7">
    <source>
        <dbReference type="ARBA" id="ARBA00023004"/>
    </source>
</evidence>
<dbReference type="PANTHER" id="PTHR12480:SF32">
    <property type="entry name" value="BIFUNCTIONAL ARGININE DEMETHYLASE AND LYSYL-HYDROXYLASE JMJD6"/>
    <property type="match status" value="1"/>
</dbReference>
<keyword evidence="7" id="KW-0408">Iron</keyword>
<gene>
    <name evidence="14" type="ORF">TrLO_g4750</name>
</gene>
<evidence type="ECO:0000256" key="10">
    <source>
        <dbReference type="ARBA" id="ARBA00023242"/>
    </source>
</evidence>
<dbReference type="Gene3D" id="2.60.120.650">
    <property type="entry name" value="Cupin"/>
    <property type="match status" value="1"/>
</dbReference>
<keyword evidence="5" id="KW-0223">Dioxygenase</keyword>
<evidence type="ECO:0000256" key="2">
    <source>
        <dbReference type="ARBA" id="ARBA00004123"/>
    </source>
</evidence>
<comment type="subcellular location">
    <subcellularLocation>
        <location evidence="2">Nucleus</location>
    </subcellularLocation>
</comment>
<dbReference type="GO" id="GO:0005634">
    <property type="term" value="C:nucleus"/>
    <property type="evidence" value="ECO:0007669"/>
    <property type="project" value="UniProtKB-SubCell"/>
</dbReference>
<name>A0A9W7KRE0_9STRA</name>
<dbReference type="EMBL" id="BRXW01000131">
    <property type="protein sequence ID" value="GMI09018.1"/>
    <property type="molecule type" value="Genomic_DNA"/>
</dbReference>
<evidence type="ECO:0000259" key="13">
    <source>
        <dbReference type="PROSITE" id="PS51184"/>
    </source>
</evidence>
<dbReference type="GO" id="GO:0033749">
    <property type="term" value="F:histone H4R3 demethylase activity"/>
    <property type="evidence" value="ECO:0007669"/>
    <property type="project" value="TreeGrafter"/>
</dbReference>
<feature type="domain" description="JmjC" evidence="13">
    <location>
        <begin position="189"/>
        <end position="351"/>
    </location>
</feature>
<dbReference type="GO" id="GO:0005737">
    <property type="term" value="C:cytoplasm"/>
    <property type="evidence" value="ECO:0007669"/>
    <property type="project" value="TreeGrafter"/>
</dbReference>
<keyword evidence="15" id="KW-1185">Reference proteome</keyword>
<keyword evidence="10" id="KW-0539">Nucleus</keyword>
<feature type="compositionally biased region" description="Basic residues" evidence="12">
    <location>
        <begin position="401"/>
        <end position="415"/>
    </location>
</feature>
<evidence type="ECO:0000256" key="3">
    <source>
        <dbReference type="ARBA" id="ARBA00022723"/>
    </source>
</evidence>
<keyword evidence="3" id="KW-0479">Metal-binding</keyword>
<dbReference type="AlphaFoldDB" id="A0A9W7KRE0"/>
<proteinExistence type="inferred from homology"/>
<dbReference type="SMART" id="SM00558">
    <property type="entry name" value="JmjC"/>
    <property type="match status" value="1"/>
</dbReference>
<reference evidence="15" key="1">
    <citation type="journal article" date="2023" name="Commun. Biol.">
        <title>Genome analysis of Parmales, the sister group of diatoms, reveals the evolutionary specialization of diatoms from phago-mixotrophs to photoautotrophs.</title>
        <authorList>
            <person name="Ban H."/>
            <person name="Sato S."/>
            <person name="Yoshikawa S."/>
            <person name="Yamada K."/>
            <person name="Nakamura Y."/>
            <person name="Ichinomiya M."/>
            <person name="Sato N."/>
            <person name="Blanc-Mathieu R."/>
            <person name="Endo H."/>
            <person name="Kuwata A."/>
            <person name="Ogata H."/>
        </authorList>
    </citation>
    <scope>NUCLEOTIDE SEQUENCE [LARGE SCALE GENOMIC DNA]</scope>
    <source>
        <strain evidence="15">NIES 3700</strain>
    </source>
</reference>
<comment type="cofactor">
    <cofactor evidence="1">
        <name>Fe(2+)</name>
        <dbReference type="ChEBI" id="CHEBI:29033"/>
    </cofactor>
</comment>
<feature type="region of interest" description="Disordered" evidence="12">
    <location>
        <begin position="396"/>
        <end position="544"/>
    </location>
</feature>
<evidence type="ECO:0000256" key="5">
    <source>
        <dbReference type="ARBA" id="ARBA00022964"/>
    </source>
</evidence>
<dbReference type="PANTHER" id="PTHR12480">
    <property type="entry name" value="ARGININE DEMETHYLASE AND LYSYL-HYDROXYLASE JMJD"/>
    <property type="match status" value="1"/>
</dbReference>
<evidence type="ECO:0000256" key="6">
    <source>
        <dbReference type="ARBA" id="ARBA00023002"/>
    </source>
</evidence>
<evidence type="ECO:0000313" key="14">
    <source>
        <dbReference type="EMBL" id="GMI09018.1"/>
    </source>
</evidence>
<keyword evidence="9" id="KW-0804">Transcription</keyword>
<dbReference type="PROSITE" id="PS51184">
    <property type="entry name" value="JMJC"/>
    <property type="match status" value="1"/>
</dbReference>
<dbReference type="Proteomes" id="UP001165122">
    <property type="component" value="Unassembled WGS sequence"/>
</dbReference>
<feature type="compositionally biased region" description="Basic and acidic residues" evidence="12">
    <location>
        <begin position="526"/>
        <end position="544"/>
    </location>
</feature>
<dbReference type="GO" id="GO:0046872">
    <property type="term" value="F:metal ion binding"/>
    <property type="evidence" value="ECO:0007669"/>
    <property type="project" value="UniProtKB-KW"/>
</dbReference>
<evidence type="ECO:0000256" key="8">
    <source>
        <dbReference type="ARBA" id="ARBA00023015"/>
    </source>
</evidence>
<keyword evidence="4" id="KW-0156">Chromatin regulator</keyword>
<comment type="caution">
    <text evidence="14">The sequence shown here is derived from an EMBL/GenBank/DDBJ whole genome shotgun (WGS) entry which is preliminary data.</text>
</comment>
<evidence type="ECO:0000256" key="11">
    <source>
        <dbReference type="ARBA" id="ARBA00038068"/>
    </source>
</evidence>
<dbReference type="Pfam" id="PF02373">
    <property type="entry name" value="JmjC"/>
    <property type="match status" value="1"/>
</dbReference>
<dbReference type="InterPro" id="IPR050910">
    <property type="entry name" value="JMJD6_ArgDemeth/LysHydrox"/>
</dbReference>
<accession>A0A9W7KRE0</accession>
<dbReference type="GO" id="GO:0106140">
    <property type="term" value="F:P-TEFb complex binding"/>
    <property type="evidence" value="ECO:0007669"/>
    <property type="project" value="TreeGrafter"/>
</dbReference>
<evidence type="ECO:0000256" key="4">
    <source>
        <dbReference type="ARBA" id="ARBA00022853"/>
    </source>
</evidence>
<protein>
    <recommendedName>
        <fullName evidence="13">JmjC domain-containing protein</fullName>
    </recommendedName>
</protein>
<dbReference type="OrthoDB" id="424465at2759"/>
<comment type="similarity">
    <text evidence="11">Belongs to the JMJD6 family.</text>
</comment>
<evidence type="ECO:0000313" key="15">
    <source>
        <dbReference type="Proteomes" id="UP001165122"/>
    </source>
</evidence>